<feature type="domain" description="G-protein coupled receptors family 1 profile" evidence="6">
    <location>
        <begin position="1"/>
        <end position="187"/>
    </location>
</feature>
<evidence type="ECO:0000313" key="7">
    <source>
        <dbReference type="Proteomes" id="UP000887566"/>
    </source>
</evidence>
<sequence length="242" mass="27179">MWAFTDTAQSIMMTAVSFDRLLAVLIPLRYFSFGPRYGHIVVGSVFGYCLISACTAWIYPIAKVFDSNATLVQAYCYVPGAVGPIFNAYYGNIRTVVSWGSIALYVLVIVLFARYIRQSVTLTGSNKLKHAQQRRLTITLSIQCLCHFILYIVPTMVVSLGNVVTSSLNFYILVVTNFNAIINLFIYWARQKEFRIATVCAFTGRSLPANMQNWKMPLNRSMQDIASVPDAMRKSSTWAQGT</sequence>
<dbReference type="InterPro" id="IPR047130">
    <property type="entry name" value="7TM_GPCR_Srsx_nematod"/>
</dbReference>
<evidence type="ECO:0000256" key="1">
    <source>
        <dbReference type="ARBA" id="ARBA00004370"/>
    </source>
</evidence>
<evidence type="ECO:0000259" key="6">
    <source>
        <dbReference type="PROSITE" id="PS50262"/>
    </source>
</evidence>
<dbReference type="CDD" id="cd00637">
    <property type="entry name" value="7tm_classA_rhodopsin-like"/>
    <property type="match status" value="1"/>
</dbReference>
<feature type="transmembrane region" description="Helical" evidence="5">
    <location>
        <begin position="136"/>
        <end position="158"/>
    </location>
</feature>
<dbReference type="GO" id="GO:0016020">
    <property type="term" value="C:membrane"/>
    <property type="evidence" value="ECO:0007669"/>
    <property type="project" value="UniProtKB-SubCell"/>
</dbReference>
<dbReference type="Gene3D" id="1.20.1070.10">
    <property type="entry name" value="Rhodopsin 7-helix transmembrane proteins"/>
    <property type="match status" value="1"/>
</dbReference>
<evidence type="ECO:0000256" key="4">
    <source>
        <dbReference type="ARBA" id="ARBA00023136"/>
    </source>
</evidence>
<protein>
    <submittedName>
        <fullName evidence="8">G-protein coupled receptors family 1 profile domain-containing protein</fullName>
    </submittedName>
</protein>
<keyword evidence="3 5" id="KW-1133">Transmembrane helix</keyword>
<dbReference type="Proteomes" id="UP000887566">
    <property type="component" value="Unplaced"/>
</dbReference>
<dbReference type="InterPro" id="IPR017452">
    <property type="entry name" value="GPCR_Rhodpsn_7TM"/>
</dbReference>
<dbReference type="WBParaSite" id="PSAMB.scaffold19312size830.g37847.t1">
    <property type="protein sequence ID" value="PSAMB.scaffold19312size830.g37847.t1"/>
    <property type="gene ID" value="PSAMB.scaffold19312size830.g37847"/>
</dbReference>
<dbReference type="Pfam" id="PF10320">
    <property type="entry name" value="7TM_GPCR_Srsx"/>
    <property type="match status" value="1"/>
</dbReference>
<feature type="transmembrane region" description="Helical" evidence="5">
    <location>
        <begin position="12"/>
        <end position="31"/>
    </location>
</feature>
<accession>A0A914VFC3</accession>
<comment type="subcellular location">
    <subcellularLocation>
        <location evidence="1">Membrane</location>
    </subcellularLocation>
</comment>
<feature type="transmembrane region" description="Helical" evidence="5">
    <location>
        <begin position="37"/>
        <end position="59"/>
    </location>
</feature>
<organism evidence="7 8">
    <name type="scientific">Plectus sambesii</name>
    <dbReference type="NCBI Taxonomy" id="2011161"/>
    <lineage>
        <taxon>Eukaryota</taxon>
        <taxon>Metazoa</taxon>
        <taxon>Ecdysozoa</taxon>
        <taxon>Nematoda</taxon>
        <taxon>Chromadorea</taxon>
        <taxon>Plectida</taxon>
        <taxon>Plectina</taxon>
        <taxon>Plectoidea</taxon>
        <taxon>Plectidae</taxon>
        <taxon>Plectus</taxon>
    </lineage>
</organism>
<feature type="transmembrane region" description="Helical" evidence="5">
    <location>
        <begin position="170"/>
        <end position="189"/>
    </location>
</feature>
<dbReference type="PANTHER" id="PTHR23360">
    <property type="entry name" value="G-PROTEIN COUPLED RECEPTORS FAMILY 1 PROFILE DOMAIN-CONTAINING PROTEIN-RELATED"/>
    <property type="match status" value="1"/>
</dbReference>
<evidence type="ECO:0000256" key="2">
    <source>
        <dbReference type="ARBA" id="ARBA00022692"/>
    </source>
</evidence>
<dbReference type="SUPFAM" id="SSF81321">
    <property type="entry name" value="Family A G protein-coupled receptor-like"/>
    <property type="match status" value="1"/>
</dbReference>
<dbReference type="InterPro" id="IPR019424">
    <property type="entry name" value="7TM_GPCR_Srsx"/>
</dbReference>
<evidence type="ECO:0000256" key="3">
    <source>
        <dbReference type="ARBA" id="ARBA00022989"/>
    </source>
</evidence>
<name>A0A914VFC3_9BILA</name>
<evidence type="ECO:0000313" key="8">
    <source>
        <dbReference type="WBParaSite" id="PSAMB.scaffold19312size830.g37847.t1"/>
    </source>
</evidence>
<feature type="transmembrane region" description="Helical" evidence="5">
    <location>
        <begin position="96"/>
        <end position="116"/>
    </location>
</feature>
<evidence type="ECO:0000256" key="5">
    <source>
        <dbReference type="SAM" id="Phobius"/>
    </source>
</evidence>
<dbReference type="AlphaFoldDB" id="A0A914VFC3"/>
<keyword evidence="2 5" id="KW-0812">Transmembrane</keyword>
<proteinExistence type="predicted"/>
<keyword evidence="4 5" id="KW-0472">Membrane</keyword>
<dbReference type="PROSITE" id="PS50262">
    <property type="entry name" value="G_PROTEIN_RECEP_F1_2"/>
    <property type="match status" value="1"/>
</dbReference>
<dbReference type="PANTHER" id="PTHR23360:SF26">
    <property type="entry name" value="G-PROTEIN COUPLED RECEPTORS FAMILY 1 PROFILE DOMAIN-CONTAINING PROTEIN"/>
    <property type="match status" value="1"/>
</dbReference>
<reference evidence="8" key="1">
    <citation type="submission" date="2022-11" db="UniProtKB">
        <authorList>
            <consortium name="WormBaseParasite"/>
        </authorList>
    </citation>
    <scope>IDENTIFICATION</scope>
</reference>
<keyword evidence="7" id="KW-1185">Reference proteome</keyword>